<dbReference type="InterPro" id="IPR025383">
    <property type="entry name" value="MrpA_C/MbhD"/>
</dbReference>
<feature type="transmembrane region" description="Helical" evidence="10">
    <location>
        <begin position="57"/>
        <end position="77"/>
    </location>
</feature>
<organism evidence="15 16">
    <name type="scientific">Massilia consociata</name>
    <dbReference type="NCBI Taxonomy" id="760117"/>
    <lineage>
        <taxon>Bacteria</taxon>
        <taxon>Pseudomonadati</taxon>
        <taxon>Pseudomonadota</taxon>
        <taxon>Betaproteobacteria</taxon>
        <taxon>Burkholderiales</taxon>
        <taxon>Oxalobacteraceae</taxon>
        <taxon>Telluria group</taxon>
        <taxon>Massilia</taxon>
    </lineage>
</organism>
<dbReference type="Pfam" id="PF00361">
    <property type="entry name" value="Proton_antipo_M"/>
    <property type="match status" value="1"/>
</dbReference>
<evidence type="ECO:0000256" key="1">
    <source>
        <dbReference type="ARBA" id="ARBA00004651"/>
    </source>
</evidence>
<feature type="domain" description="NADH-Ubiquinone oxidoreductase (complex I) chain 5 N-terminal" evidence="12">
    <location>
        <begin position="44"/>
        <end position="86"/>
    </location>
</feature>
<feature type="transmembrane region" description="Helical" evidence="10">
    <location>
        <begin position="624"/>
        <end position="643"/>
    </location>
</feature>
<feature type="domain" description="MrpA C-terminal/MbhD" evidence="13">
    <location>
        <begin position="584"/>
        <end position="647"/>
    </location>
</feature>
<dbReference type="PANTHER" id="PTHR43373:SF1">
    <property type="entry name" value="NA(+)_H(+) ANTIPORTER SUBUNIT A"/>
    <property type="match status" value="1"/>
</dbReference>
<keyword evidence="4" id="KW-1003">Cell membrane</keyword>
<dbReference type="Pfam" id="PF00662">
    <property type="entry name" value="Proton_antipo_N"/>
    <property type="match status" value="1"/>
</dbReference>
<evidence type="ECO:0000256" key="10">
    <source>
        <dbReference type="SAM" id="Phobius"/>
    </source>
</evidence>
<proteinExistence type="predicted"/>
<evidence type="ECO:0000256" key="5">
    <source>
        <dbReference type="ARBA" id="ARBA00022692"/>
    </source>
</evidence>
<feature type="transmembrane region" description="Helical" evidence="10">
    <location>
        <begin position="391"/>
        <end position="412"/>
    </location>
</feature>
<comment type="caution">
    <text evidence="15">The sequence shown here is derived from an EMBL/GenBank/DDBJ whole genome shotgun (WGS) entry which is preliminary data.</text>
</comment>
<dbReference type="EMBL" id="JBHLWP010000013">
    <property type="protein sequence ID" value="MFC0253411.1"/>
    <property type="molecule type" value="Genomic_DNA"/>
</dbReference>
<evidence type="ECO:0000313" key="16">
    <source>
        <dbReference type="Proteomes" id="UP001589773"/>
    </source>
</evidence>
<dbReference type="PRINTS" id="PR01434">
    <property type="entry name" value="NADHDHGNASE5"/>
</dbReference>
<keyword evidence="5 9" id="KW-0812">Transmembrane</keyword>
<keyword evidence="6 10" id="KW-1133">Transmembrane helix</keyword>
<feature type="transmembrane region" description="Helical" evidence="10">
    <location>
        <begin position="599"/>
        <end position="618"/>
    </location>
</feature>
<feature type="transmembrane region" description="Helical" evidence="10">
    <location>
        <begin position="544"/>
        <end position="565"/>
    </location>
</feature>
<evidence type="ECO:0000256" key="2">
    <source>
        <dbReference type="ARBA" id="ARBA00022448"/>
    </source>
</evidence>
<feature type="transmembrane region" description="Helical" evidence="10">
    <location>
        <begin position="303"/>
        <end position="327"/>
    </location>
</feature>
<dbReference type="InterPro" id="IPR001516">
    <property type="entry name" value="Proton_antipo_N"/>
</dbReference>
<gene>
    <name evidence="15" type="primary">mbhE</name>
    <name evidence="15" type="ORF">ACFFJK_16045</name>
</gene>
<comment type="subcellular location">
    <subcellularLocation>
        <location evidence="1">Cell membrane</location>
        <topology evidence="1">Multi-pass membrane protein</topology>
    </subcellularLocation>
    <subcellularLocation>
        <location evidence="9">Membrane</location>
        <topology evidence="9">Multi-pass membrane protein</topology>
    </subcellularLocation>
</comment>
<accession>A0ABV6FIP7</accession>
<keyword evidence="7" id="KW-0406">Ion transport</keyword>
<keyword evidence="8 10" id="KW-0472">Membrane</keyword>
<evidence type="ECO:0000313" key="15">
    <source>
        <dbReference type="EMBL" id="MFC0253411.1"/>
    </source>
</evidence>
<feature type="domain" description="MrpA C-terminal/MbhE" evidence="14">
    <location>
        <begin position="664"/>
        <end position="744"/>
    </location>
</feature>
<reference evidence="15 16" key="1">
    <citation type="submission" date="2024-09" db="EMBL/GenBank/DDBJ databases">
        <authorList>
            <person name="Sun Q."/>
            <person name="Mori K."/>
        </authorList>
    </citation>
    <scope>NUCLEOTIDE SEQUENCE [LARGE SCALE GENOMIC DNA]</scope>
    <source>
        <strain evidence="15 16">CCM 7792</strain>
    </source>
</reference>
<dbReference type="PANTHER" id="PTHR43373">
    <property type="entry name" value="NA(+)/H(+) ANTIPORTER SUBUNIT"/>
    <property type="match status" value="1"/>
</dbReference>
<evidence type="ECO:0000256" key="7">
    <source>
        <dbReference type="ARBA" id="ARBA00023065"/>
    </source>
</evidence>
<dbReference type="Pfam" id="PF20501">
    <property type="entry name" value="MbhE"/>
    <property type="match status" value="1"/>
</dbReference>
<sequence length="749" mass="78838">MTQAAQPMARQAAWIRLAWLLPLALLMAAVSLPDEAATWAVSWVAPLDIRLGFASDGLARLFLVLVFGVGVAVFAYAPGYLHGHPRTGTLMALLVTFMLAMAGAILADDLLLLLLFWEATSVLSFLLVGFEHDKQESRDSARQALLVTGAGGLALLAGIVLILLAAPGLRLSDLPLIEPAVRDDLRFQAGVALCLIGAMTKSAQFPFHFWLPGAMAAPTPVSAYLHSATMVNLGVYVMARFDAAMEPVAWWGGTLLAVGTITALWGVLQAPRERDLKRILAWSTVSALGTLTVLIGLPHELGALAFTAFLLAHALYKAPLFFVAGNVDHATGTRMIDRLGGLRRGMPLTALAALLAGVSMAGLPATLGFVAKDSMKAAKAVTEVIWVVEGVSLLVSTVGVAVASVAAVRIFFGTPSQDAGHAPHEDGWRLTAPPLALAGLGIAFGLFPMLAEPLVADAARVIAPSLRRADASLETEGPMQLEGFAVAWAIGLAVYVGWSRLGRFFGRLRFLDGPAATYAMVLRYLKHVAGILTRGMQAGRLSRYLGMTATATVLFAAPWALGLTFAPPQAAGLDGAGVVVGCVAAILGAVLAARARDTLLRLLGTGVVGTGSALVFLFRGAPDLALTQLAVETVFVVVAAVALRRYRQGPDTHPAGSRRTRAWRAGVAVAFGLLLGAALLALAAQPFDDAMTRYFLAQSVPEAHGRNVVNVILVDFRALDTFGEIAVVMLAALAAWPLARRARIRRQGP</sequence>
<evidence type="ECO:0000256" key="3">
    <source>
        <dbReference type="ARBA" id="ARBA00022449"/>
    </source>
</evidence>
<feature type="transmembrane region" description="Helical" evidence="10">
    <location>
        <begin position="432"/>
        <end position="451"/>
    </location>
</feature>
<dbReference type="RefSeq" id="WP_379680450.1">
    <property type="nucleotide sequence ID" value="NZ_JBHLWP010000013.1"/>
</dbReference>
<feature type="transmembrane region" description="Helical" evidence="10">
    <location>
        <begin position="247"/>
        <end position="267"/>
    </location>
</feature>
<feature type="transmembrane region" description="Helical" evidence="10">
    <location>
        <begin position="663"/>
        <end position="684"/>
    </location>
</feature>
<evidence type="ECO:0000259" key="13">
    <source>
        <dbReference type="Pfam" id="PF13244"/>
    </source>
</evidence>
<evidence type="ECO:0000256" key="6">
    <source>
        <dbReference type="ARBA" id="ARBA00022989"/>
    </source>
</evidence>
<keyword evidence="16" id="KW-1185">Reference proteome</keyword>
<evidence type="ECO:0000259" key="12">
    <source>
        <dbReference type="Pfam" id="PF00662"/>
    </source>
</evidence>
<protein>
    <submittedName>
        <fullName evidence="15">Hydrogen gas-evolving membrane-bound hydrogenase subunit E</fullName>
    </submittedName>
</protein>
<evidence type="ECO:0000256" key="8">
    <source>
        <dbReference type="ARBA" id="ARBA00023136"/>
    </source>
</evidence>
<evidence type="ECO:0000256" key="4">
    <source>
        <dbReference type="ARBA" id="ARBA00022475"/>
    </source>
</evidence>
<feature type="transmembrane region" description="Helical" evidence="10">
    <location>
        <begin position="144"/>
        <end position="169"/>
    </location>
</feature>
<feature type="transmembrane region" description="Helical" evidence="10">
    <location>
        <begin position="89"/>
        <end position="107"/>
    </location>
</feature>
<feature type="transmembrane region" description="Helical" evidence="10">
    <location>
        <begin position="113"/>
        <end position="132"/>
    </location>
</feature>
<keyword evidence="3" id="KW-0050">Antiport</keyword>
<dbReference type="InterPro" id="IPR050616">
    <property type="entry name" value="CPA3_Na-H_Antiporter_A"/>
</dbReference>
<feature type="transmembrane region" description="Helical" evidence="10">
    <location>
        <begin position="721"/>
        <end position="739"/>
    </location>
</feature>
<dbReference type="Proteomes" id="UP001589773">
    <property type="component" value="Unassembled WGS sequence"/>
</dbReference>
<feature type="domain" description="NADH:quinone oxidoreductase/Mrp antiporter transmembrane" evidence="11">
    <location>
        <begin position="107"/>
        <end position="380"/>
    </location>
</feature>
<feature type="transmembrane region" description="Helical" evidence="10">
    <location>
        <begin position="279"/>
        <end position="297"/>
    </location>
</feature>
<evidence type="ECO:0000256" key="9">
    <source>
        <dbReference type="RuleBase" id="RU000320"/>
    </source>
</evidence>
<dbReference type="Pfam" id="PF13244">
    <property type="entry name" value="MbhD"/>
    <property type="match status" value="1"/>
</dbReference>
<evidence type="ECO:0000259" key="14">
    <source>
        <dbReference type="Pfam" id="PF20501"/>
    </source>
</evidence>
<dbReference type="InterPro" id="IPR001750">
    <property type="entry name" value="ND/Mrp_TM"/>
</dbReference>
<feature type="transmembrane region" description="Helical" evidence="10">
    <location>
        <begin position="483"/>
        <end position="501"/>
    </location>
</feature>
<feature type="transmembrane region" description="Helical" evidence="10">
    <location>
        <begin position="348"/>
        <end position="371"/>
    </location>
</feature>
<name>A0ABV6FIP7_9BURK</name>
<evidence type="ECO:0000259" key="11">
    <source>
        <dbReference type="Pfam" id="PF00361"/>
    </source>
</evidence>
<dbReference type="InterPro" id="IPR046806">
    <property type="entry name" value="MrpA_C/MbhE"/>
</dbReference>
<keyword evidence="2" id="KW-0813">Transport</keyword>
<feature type="transmembrane region" description="Helical" evidence="10">
    <location>
        <begin position="571"/>
        <end position="592"/>
    </location>
</feature>